<dbReference type="Gene3D" id="1.10.700.10">
    <property type="entry name" value="Dioxygenase LigAB, LigA subunit"/>
    <property type="match status" value="1"/>
</dbReference>
<sequence length="117" mass="13364">MSLYQVQKFLYNLNRDQQIQEAFSKNKNDALSNYDLIQEEHEALHSGDIGLLYVLGVNGQILMHYAAYLQIEWFDYLQLMRDGIEEHGPVRAGIYAMTGSRKQLNQAPSADVGKGKK</sequence>
<protein>
    <recommendedName>
        <fullName evidence="1">Extradiol ring-cleavage dioxygenase LigAB LigA subunit domain-containing protein</fullName>
    </recommendedName>
</protein>
<gene>
    <name evidence="2" type="ORF">METZ01_LOCUS2760</name>
</gene>
<dbReference type="InterPro" id="IPR011986">
    <property type="entry name" value="Xdiol_dOase_LigA"/>
</dbReference>
<dbReference type="InterPro" id="IPR036622">
    <property type="entry name" value="LigA_sf"/>
</dbReference>
<dbReference type="Pfam" id="PF07746">
    <property type="entry name" value="LigA"/>
    <property type="match status" value="1"/>
</dbReference>
<evidence type="ECO:0000259" key="1">
    <source>
        <dbReference type="Pfam" id="PF07746"/>
    </source>
</evidence>
<reference evidence="2" key="1">
    <citation type="submission" date="2018-05" db="EMBL/GenBank/DDBJ databases">
        <authorList>
            <person name="Lanie J.A."/>
            <person name="Ng W.-L."/>
            <person name="Kazmierczak K.M."/>
            <person name="Andrzejewski T.M."/>
            <person name="Davidsen T.M."/>
            <person name="Wayne K.J."/>
            <person name="Tettelin H."/>
            <person name="Glass J.I."/>
            <person name="Rusch D."/>
            <person name="Podicherti R."/>
            <person name="Tsui H.-C.T."/>
            <person name="Winkler M.E."/>
        </authorList>
    </citation>
    <scope>NUCLEOTIDE SEQUENCE</scope>
</reference>
<dbReference type="SUPFAM" id="SSF48076">
    <property type="entry name" value="LigA subunit of an aromatic-ring-opening dioxygenase LigAB"/>
    <property type="match status" value="1"/>
</dbReference>
<feature type="domain" description="Extradiol ring-cleavage dioxygenase LigAB LigA subunit" evidence="1">
    <location>
        <begin position="7"/>
        <end position="81"/>
    </location>
</feature>
<evidence type="ECO:0000313" key="2">
    <source>
        <dbReference type="EMBL" id="SUZ49906.1"/>
    </source>
</evidence>
<dbReference type="AlphaFoldDB" id="A0A381N5M6"/>
<organism evidence="2">
    <name type="scientific">marine metagenome</name>
    <dbReference type="NCBI Taxonomy" id="408172"/>
    <lineage>
        <taxon>unclassified sequences</taxon>
        <taxon>metagenomes</taxon>
        <taxon>ecological metagenomes</taxon>
    </lineage>
</organism>
<name>A0A381N5M6_9ZZZZ</name>
<proteinExistence type="predicted"/>
<accession>A0A381N5M6</accession>
<dbReference type="EMBL" id="UINC01000142">
    <property type="protein sequence ID" value="SUZ49906.1"/>
    <property type="molecule type" value="Genomic_DNA"/>
</dbReference>